<organism evidence="3 4">
    <name type="scientific">Arcanobacterium haemolyticum (strain ATCC 9345 / DSM 20595 / CCM 5947 / CCUG 17215 / LMG 16163 / NBRC 15585 / NCTC 8452 / 11018)</name>
    <dbReference type="NCBI Taxonomy" id="644284"/>
    <lineage>
        <taxon>Bacteria</taxon>
        <taxon>Bacillati</taxon>
        <taxon>Actinomycetota</taxon>
        <taxon>Actinomycetes</taxon>
        <taxon>Actinomycetales</taxon>
        <taxon>Actinomycetaceae</taxon>
        <taxon>Arcanobacterium</taxon>
    </lineage>
</organism>
<dbReference type="InterPro" id="IPR047057">
    <property type="entry name" value="MerR_fam"/>
</dbReference>
<dbReference type="SMART" id="SM00422">
    <property type="entry name" value="HTH_MERR"/>
    <property type="match status" value="1"/>
</dbReference>
<dbReference type="PANTHER" id="PTHR30204:SF89">
    <property type="entry name" value="HTH MERR-TYPE DOMAIN-CONTAINING PROTEIN"/>
    <property type="match status" value="1"/>
</dbReference>
<evidence type="ECO:0000313" key="3">
    <source>
        <dbReference type="EMBL" id="ADH92596.1"/>
    </source>
</evidence>
<evidence type="ECO:0000256" key="1">
    <source>
        <dbReference type="ARBA" id="ARBA00023125"/>
    </source>
</evidence>
<accession>D7BNU7</accession>
<dbReference type="PROSITE" id="PS50937">
    <property type="entry name" value="HTH_MERR_2"/>
    <property type="match status" value="1"/>
</dbReference>
<dbReference type="InterPro" id="IPR000551">
    <property type="entry name" value="MerR-type_HTH_dom"/>
</dbReference>
<keyword evidence="4" id="KW-1185">Reference proteome</keyword>
<name>D7BNU7_ARCHD</name>
<dbReference type="KEGG" id="ahe:Arch_0870"/>
<dbReference type="Proteomes" id="UP000000376">
    <property type="component" value="Chromosome"/>
</dbReference>
<dbReference type="PANTHER" id="PTHR30204">
    <property type="entry name" value="REDOX-CYCLING DRUG-SENSING TRANSCRIPTIONAL ACTIVATOR SOXR"/>
    <property type="match status" value="1"/>
</dbReference>
<feature type="domain" description="HTH merR-type" evidence="2">
    <location>
        <begin position="49"/>
        <end position="101"/>
    </location>
</feature>
<sequence>MSASPKRVVAEESDLGTWPHDVSHQGTLKIGEVIGLLAYDFPFLAASKIRYFESQELITPQRTASNQRLFSMADVERLRFILVEQRDRYVALPQIKEMLRQLDAGESTAHHPGLMRVVSDRDRAKPSPGTRLHIRELADLVGASCDDIQRYIDARILTTDARGRLTSQAVDIVRFGLMLEAKGMDIRHVRAIRHSAHSHAANIVTMLATERTKNTPLAKERVIAETSEFATIFNHLYQALLLENIDVELR</sequence>
<dbReference type="EMBL" id="CP002045">
    <property type="protein sequence ID" value="ADH92596.1"/>
    <property type="molecule type" value="Genomic_DNA"/>
</dbReference>
<dbReference type="InterPro" id="IPR009061">
    <property type="entry name" value="DNA-bd_dom_put_sf"/>
</dbReference>
<dbReference type="SUPFAM" id="SSF46955">
    <property type="entry name" value="Putative DNA-binding domain"/>
    <property type="match status" value="1"/>
</dbReference>
<protein>
    <submittedName>
        <fullName evidence="3">Transcriptional regulator, MerR family</fullName>
    </submittedName>
</protein>
<dbReference type="OrthoDB" id="3191171at2"/>
<keyword evidence="1" id="KW-0238">DNA-binding</keyword>
<dbReference type="AlphaFoldDB" id="D7BNU7"/>
<reference evidence="3 4" key="1">
    <citation type="journal article" date="2010" name="Stand. Genomic Sci.">
        <title>Complete genome sequence of Arcanobacterium haemolyticum type strain (11018).</title>
        <authorList>
            <person name="Yasawong M."/>
            <person name="Teshima H."/>
            <person name="Lapidus A."/>
            <person name="Nolan M."/>
            <person name="Lucas S."/>
            <person name="Glavina Del Rio T."/>
            <person name="Tice H."/>
            <person name="Cheng J."/>
            <person name="Bruce D."/>
            <person name="Detter C."/>
            <person name="Tapia R."/>
            <person name="Han C."/>
            <person name="Goodwin L."/>
            <person name="Pitluck S."/>
            <person name="Liolios K."/>
            <person name="Ivanova N."/>
            <person name="Mavromatis K."/>
            <person name="Mikhailova N."/>
            <person name="Pati A."/>
            <person name="Chen A."/>
            <person name="Palaniappan K."/>
            <person name="Land M."/>
            <person name="Hauser L."/>
            <person name="Chang Y."/>
            <person name="Jeffries C."/>
            <person name="Rohde M."/>
            <person name="Sikorski J."/>
            <person name="Pukall R."/>
            <person name="Goker M."/>
            <person name="Woyke T."/>
            <person name="Bristow J."/>
            <person name="Eisen J."/>
            <person name="Markowitz V."/>
            <person name="Hugenholtz P."/>
            <person name="Kyrpides N."/>
            <person name="Klenk H."/>
        </authorList>
    </citation>
    <scope>NUCLEOTIDE SEQUENCE [LARGE SCALE GENOMIC DNA]</scope>
    <source>
        <strain evidence="4">ATCC 9345 / DSM 20595 / CCUG 17215 / LMG 16163 / NBRC 15585 / NCTC 8452 / 11018</strain>
    </source>
</reference>
<dbReference type="HOGENOM" id="CLU_053650_0_0_11"/>
<proteinExistence type="predicted"/>
<dbReference type="RefSeq" id="WP_013170092.1">
    <property type="nucleotide sequence ID" value="NC_014218.1"/>
</dbReference>
<gene>
    <name evidence="3" type="ordered locus">Arch_0870</name>
</gene>
<dbReference type="GO" id="GO:0003677">
    <property type="term" value="F:DNA binding"/>
    <property type="evidence" value="ECO:0007669"/>
    <property type="project" value="UniProtKB-KW"/>
</dbReference>
<evidence type="ECO:0000313" key="4">
    <source>
        <dbReference type="Proteomes" id="UP000000376"/>
    </source>
</evidence>
<dbReference type="CDD" id="cd00592">
    <property type="entry name" value="HTH_MerR-like"/>
    <property type="match status" value="1"/>
</dbReference>
<dbReference type="Gene3D" id="1.10.1660.10">
    <property type="match status" value="1"/>
</dbReference>
<dbReference type="GO" id="GO:0003700">
    <property type="term" value="F:DNA-binding transcription factor activity"/>
    <property type="evidence" value="ECO:0007669"/>
    <property type="project" value="InterPro"/>
</dbReference>
<dbReference type="eggNOG" id="COG0789">
    <property type="taxonomic scope" value="Bacteria"/>
</dbReference>
<dbReference type="STRING" id="644284.Arch_0870"/>
<evidence type="ECO:0000259" key="2">
    <source>
        <dbReference type="PROSITE" id="PS50937"/>
    </source>
</evidence>
<dbReference type="Pfam" id="PF13411">
    <property type="entry name" value="MerR_1"/>
    <property type="match status" value="1"/>
</dbReference>